<comment type="similarity">
    <text evidence="5">Belongs to the 2-oxoadipate dioxygenase/decarboxylase family.</text>
</comment>
<dbReference type="Proteomes" id="UP001202281">
    <property type="component" value="Unassembled WGS sequence"/>
</dbReference>
<keyword evidence="4" id="KW-0408">Iron</keyword>
<gene>
    <name evidence="8" type="ORF">MTR66_02100</name>
</gene>
<dbReference type="Pfam" id="PF07063">
    <property type="entry name" value="HGLS"/>
    <property type="match status" value="1"/>
</dbReference>
<comment type="cofactor">
    <cofactor evidence="1">
        <name>Fe(2+)</name>
        <dbReference type="ChEBI" id="CHEBI:29033"/>
    </cofactor>
</comment>
<evidence type="ECO:0000313" key="9">
    <source>
        <dbReference type="Proteomes" id="UP001202281"/>
    </source>
</evidence>
<dbReference type="PANTHER" id="PTHR31136:SF5">
    <property type="entry name" value="2-OXOADIPATE DIOXYGENASE_DECARBOXYLASE, CHLOROPLASTIC"/>
    <property type="match status" value="1"/>
</dbReference>
<proteinExistence type="inferred from homology"/>
<evidence type="ECO:0000256" key="7">
    <source>
        <dbReference type="ARBA" id="ARBA00035045"/>
    </source>
</evidence>
<accession>A0ABT0BKN2</accession>
<dbReference type="EMBL" id="JALHLG010000003">
    <property type="protein sequence ID" value="MCJ2185600.1"/>
    <property type="molecule type" value="Genomic_DNA"/>
</dbReference>
<reference evidence="8 9" key="1">
    <citation type="submission" date="2022-04" db="EMBL/GenBank/DDBJ databases">
        <title>Identification of a novel bacterium isolated from mangrove sediments.</title>
        <authorList>
            <person name="Pan X."/>
        </authorList>
    </citation>
    <scope>NUCLEOTIDE SEQUENCE [LARGE SCALE GENOMIC DNA]</scope>
    <source>
        <strain evidence="8 9">B2638</strain>
    </source>
</reference>
<dbReference type="PANTHER" id="PTHR31136">
    <property type="entry name" value="DUF1338 DOMAIN-CONTAINING PROTEIN"/>
    <property type="match status" value="1"/>
</dbReference>
<comment type="caution">
    <text evidence="8">The sequence shown here is derived from an EMBL/GenBank/DDBJ whole genome shotgun (WGS) entry which is preliminary data.</text>
</comment>
<evidence type="ECO:0000256" key="5">
    <source>
        <dbReference type="ARBA" id="ARBA00035013"/>
    </source>
</evidence>
<name>A0ABT0BKN2_9SPHN</name>
<keyword evidence="9" id="KW-1185">Reference proteome</keyword>
<keyword evidence="3" id="KW-0560">Oxidoreductase</keyword>
<evidence type="ECO:0000256" key="4">
    <source>
        <dbReference type="ARBA" id="ARBA00023004"/>
    </source>
</evidence>
<dbReference type="InterPro" id="IPR009770">
    <property type="entry name" value="HGLS"/>
</dbReference>
<dbReference type="SMART" id="SM01150">
    <property type="entry name" value="DUF1338"/>
    <property type="match status" value="1"/>
</dbReference>
<evidence type="ECO:0000256" key="2">
    <source>
        <dbReference type="ARBA" id="ARBA00022964"/>
    </source>
</evidence>
<sequence>MAPPTANAAHDAETLAHLLAAAVGEARAAWTLETLAIAPDLRGSSSRPSRAHVAIALNAALFLDLVDRVPTAARYVQAVRATGEPIVFDHGALRTIDGPCGALPRGYTAFARILAPLGYEVGGLYPLPALKMTGRAFVHRDFPETIPQFFVSELHVSELPEAAQAAAERIFGASSDPLGKAEQAALDTLARDGTCSMEEAETIVKGLLRAFGRQHPAPALEDYRALLEHSKEGGWIATEGNAFNHATTRVPDVTALAKELKAEGYPMKPAVEVSQNGRVRQTAILADTVSRPFRLPDGSETVMDVPGSFYEFITRDTDPATGLLDLTFDSGNATGIFAVTRAQ</sequence>
<evidence type="ECO:0000256" key="1">
    <source>
        <dbReference type="ARBA" id="ARBA00001954"/>
    </source>
</evidence>
<dbReference type="EC" id="1.13.11.93" evidence="6"/>
<dbReference type="RefSeq" id="WP_243917473.1">
    <property type="nucleotide sequence ID" value="NZ_JALHLG010000003.1"/>
</dbReference>
<organism evidence="8 9">
    <name type="scientific">Novosphingobium beihaiensis</name>
    <dbReference type="NCBI Taxonomy" id="2930389"/>
    <lineage>
        <taxon>Bacteria</taxon>
        <taxon>Pseudomonadati</taxon>
        <taxon>Pseudomonadota</taxon>
        <taxon>Alphaproteobacteria</taxon>
        <taxon>Sphingomonadales</taxon>
        <taxon>Sphingomonadaceae</taxon>
        <taxon>Novosphingobium</taxon>
    </lineage>
</organism>
<evidence type="ECO:0000313" key="8">
    <source>
        <dbReference type="EMBL" id="MCJ2185600.1"/>
    </source>
</evidence>
<keyword evidence="2" id="KW-0223">Dioxygenase</keyword>
<evidence type="ECO:0000256" key="6">
    <source>
        <dbReference type="ARBA" id="ARBA00035023"/>
    </source>
</evidence>
<evidence type="ECO:0000256" key="3">
    <source>
        <dbReference type="ARBA" id="ARBA00023002"/>
    </source>
</evidence>
<protein>
    <recommendedName>
        <fullName evidence="6">2-oxoadipate dioxygenase/decarboxylase</fullName>
        <ecNumber evidence="6">1.13.11.93</ecNumber>
    </recommendedName>
    <alternativeName>
        <fullName evidence="7">2-hydroxyglutarate synthase</fullName>
    </alternativeName>
</protein>
<dbReference type="Gene3D" id="3.10.180.50">
    <property type="match status" value="1"/>
</dbReference>